<sequence length="257" mass="29067">MIKSIILASIMSTSALAATIVPFERDVARIDRYNYITARNDASTVFRTEYGADDNAVLFKRGFSFTNFGPNDIVPTEPNDSFEYPTRDFFFVTDDGAKRDTYLWMTDYVGSGRTSDYFETMLVFLPRVGQMHVEEQDQNLIVTLNTGEEMVVFKKYKTLIGGVMTEQPVDLNPDRAQRKFAQIDYTGKGIMLRSDAKGADPRLAKTVTVFKKGLPGCKIPGPTFWTQDGHPKFKFVNDEDAYTVIKDKCGAQYMPEI</sequence>
<evidence type="ECO:0000313" key="3">
    <source>
        <dbReference type="Proteomes" id="UP001324634"/>
    </source>
</evidence>
<dbReference type="Proteomes" id="UP001324634">
    <property type="component" value="Chromosome"/>
</dbReference>
<gene>
    <name evidence="2" type="ORF">SOO65_20540</name>
</gene>
<dbReference type="KEGG" id="psti:SOO65_20540"/>
<accession>A0AAX4HPB4</accession>
<evidence type="ECO:0000313" key="2">
    <source>
        <dbReference type="EMBL" id="WPU65089.1"/>
    </source>
</evidence>
<organism evidence="2 3">
    <name type="scientific">Peredibacter starrii</name>
    <dbReference type="NCBI Taxonomy" id="28202"/>
    <lineage>
        <taxon>Bacteria</taxon>
        <taxon>Pseudomonadati</taxon>
        <taxon>Bdellovibrionota</taxon>
        <taxon>Bacteriovoracia</taxon>
        <taxon>Bacteriovoracales</taxon>
        <taxon>Bacteriovoracaceae</taxon>
        <taxon>Peredibacter</taxon>
    </lineage>
</organism>
<dbReference type="EMBL" id="CP139487">
    <property type="protein sequence ID" value="WPU65089.1"/>
    <property type="molecule type" value="Genomic_DNA"/>
</dbReference>
<dbReference type="AlphaFoldDB" id="A0AAX4HPB4"/>
<dbReference type="RefSeq" id="WP_321395120.1">
    <property type="nucleotide sequence ID" value="NZ_CP139487.1"/>
</dbReference>
<feature type="chain" id="PRO_5043724510" evidence="1">
    <location>
        <begin position="18"/>
        <end position="257"/>
    </location>
</feature>
<protein>
    <submittedName>
        <fullName evidence="2">Uncharacterized protein</fullName>
    </submittedName>
</protein>
<keyword evidence="1" id="KW-0732">Signal</keyword>
<evidence type="ECO:0000256" key="1">
    <source>
        <dbReference type="SAM" id="SignalP"/>
    </source>
</evidence>
<proteinExistence type="predicted"/>
<feature type="signal peptide" evidence="1">
    <location>
        <begin position="1"/>
        <end position="17"/>
    </location>
</feature>
<keyword evidence="3" id="KW-1185">Reference proteome</keyword>
<name>A0AAX4HPB4_9BACT</name>
<reference evidence="2 3" key="1">
    <citation type="submission" date="2023-11" db="EMBL/GenBank/DDBJ databases">
        <title>Peredibacter starrii A3.12.</title>
        <authorList>
            <person name="Mitchell R.J."/>
        </authorList>
    </citation>
    <scope>NUCLEOTIDE SEQUENCE [LARGE SCALE GENOMIC DNA]</scope>
    <source>
        <strain evidence="2 3">A3.12</strain>
    </source>
</reference>